<comment type="caution">
    <text evidence="1">The sequence shown here is derived from an EMBL/GenBank/DDBJ whole genome shotgun (WGS) entry which is preliminary data.</text>
</comment>
<protein>
    <submittedName>
        <fullName evidence="1">Uncharacterized protein</fullName>
    </submittedName>
</protein>
<evidence type="ECO:0000313" key="1">
    <source>
        <dbReference type="EMBL" id="KAJ9118723.1"/>
    </source>
</evidence>
<sequence>MQSSQNPLSPTNMIKPLPAQQSLQPPSSRDRQDSQSSQGSGSASGGSGSRAPSYRTARGSEDRSAAPMIQPGTQQDRGMPYMESRRSPSPAPQQSIQQNYSMQPQPQHQHQLSYQSSADYAPSQPQQQHSRVASNTSASSRHVPQALSGLPQSDSQRTLTQAQGLETPTPFTHSPSPSYGEQRGAQPSPPGRLPAAQQGHAEQRPVAPSTGGAGQAQENSRDLSQIPSPPPEMMVEPPTPIPGGDVATMESMQDVASKEGRGMAHDSPIPAGYRMDGKNPVPPSRDPAQNDSKSGTNATKQRARLPQIVTTTPGPSTEQKASRTLDPPPAASNLESASLQPIDRRAHIRRASIHQPAQTSTGYSRDVLLRSSFAVTGTAAALLDDSAQGEKALEDETLANVEELLEGFDWGTISLPGRGEPAAASATEVFERRLLDELNALEAVRVVVQENAALKVSDHRMTIFLGEYSRFPRER</sequence>
<accession>A0ACC2X4M7</accession>
<reference evidence="1" key="1">
    <citation type="submission" date="2023-04" db="EMBL/GenBank/DDBJ databases">
        <title>Draft Genome sequencing of Naganishia species isolated from polar environments using Oxford Nanopore Technology.</title>
        <authorList>
            <person name="Leo P."/>
            <person name="Venkateswaran K."/>
        </authorList>
    </citation>
    <scope>NUCLEOTIDE SEQUENCE</scope>
    <source>
        <strain evidence="1">MNA-CCFEE 5425</strain>
    </source>
</reference>
<evidence type="ECO:0000313" key="2">
    <source>
        <dbReference type="Proteomes" id="UP001243375"/>
    </source>
</evidence>
<dbReference type="Proteomes" id="UP001243375">
    <property type="component" value="Unassembled WGS sequence"/>
</dbReference>
<organism evidence="1 2">
    <name type="scientific">Naganishia vaughanmartiniae</name>
    <dbReference type="NCBI Taxonomy" id="1424756"/>
    <lineage>
        <taxon>Eukaryota</taxon>
        <taxon>Fungi</taxon>
        <taxon>Dikarya</taxon>
        <taxon>Basidiomycota</taxon>
        <taxon>Agaricomycotina</taxon>
        <taxon>Tremellomycetes</taxon>
        <taxon>Filobasidiales</taxon>
        <taxon>Filobasidiaceae</taxon>
        <taxon>Naganishia</taxon>
    </lineage>
</organism>
<gene>
    <name evidence="1" type="ORF">QFC22_003944</name>
</gene>
<keyword evidence="2" id="KW-1185">Reference proteome</keyword>
<proteinExistence type="predicted"/>
<dbReference type="EMBL" id="JASBWU010000010">
    <property type="protein sequence ID" value="KAJ9118723.1"/>
    <property type="molecule type" value="Genomic_DNA"/>
</dbReference>
<name>A0ACC2X4M7_9TREE</name>